<dbReference type="InterPro" id="IPR039517">
    <property type="entry name" value="C6orf106_UBA-like"/>
</dbReference>
<dbReference type="Proteomes" id="UP000829291">
    <property type="component" value="Chromosome 6"/>
</dbReference>
<dbReference type="GeneID" id="107221146"/>
<dbReference type="CDD" id="cd14349">
    <property type="entry name" value="UBA_CF106"/>
    <property type="match status" value="1"/>
</dbReference>
<dbReference type="GO" id="GO:0000407">
    <property type="term" value="C:phagophore assembly site"/>
    <property type="evidence" value="ECO:0007669"/>
    <property type="project" value="TreeGrafter"/>
</dbReference>
<dbReference type="RefSeq" id="XP_015515529.1">
    <property type="nucleotide sequence ID" value="XM_015660043.2"/>
</dbReference>
<keyword evidence="7" id="KW-1185">Reference proteome</keyword>
<accession>A0A6J0BLH9</accession>
<dbReference type="OrthoDB" id="661148at2759"/>
<dbReference type="Gene3D" id="2.60.40.10">
    <property type="entry name" value="Immunoglobulins"/>
    <property type="match status" value="1"/>
</dbReference>
<dbReference type="FunCoup" id="A0A6J0BLH9">
    <property type="interactions" value="248"/>
</dbReference>
<dbReference type="KEGG" id="nlo:107221146"/>
<feature type="domain" description="Nbr1 FW" evidence="6">
    <location>
        <begin position="81"/>
        <end position="178"/>
    </location>
</feature>
<keyword evidence="5" id="KW-0968">Cytoplasmic vesicle</keyword>
<dbReference type="Pfam" id="PF16158">
    <property type="entry name" value="N_BRCA1_IG"/>
    <property type="match status" value="1"/>
</dbReference>
<keyword evidence="2" id="KW-0479">Metal-binding</keyword>
<dbReference type="AlphaFoldDB" id="A0A6J0BLH9"/>
<keyword evidence="4" id="KW-0862">Zinc</keyword>
<dbReference type="Gene3D" id="1.10.8.10">
    <property type="entry name" value="DNA helicase RuvA subunit, C-terminal domain"/>
    <property type="match status" value="1"/>
</dbReference>
<evidence type="ECO:0000256" key="4">
    <source>
        <dbReference type="ARBA" id="ARBA00022833"/>
    </source>
</evidence>
<evidence type="ECO:0000256" key="1">
    <source>
        <dbReference type="ARBA" id="ARBA00004419"/>
    </source>
</evidence>
<dbReference type="GO" id="GO:0005776">
    <property type="term" value="C:autophagosome"/>
    <property type="evidence" value="ECO:0007669"/>
    <property type="project" value="UniProtKB-SubCell"/>
</dbReference>
<evidence type="ECO:0000256" key="5">
    <source>
        <dbReference type="ARBA" id="ARBA00023329"/>
    </source>
</evidence>
<dbReference type="InParanoid" id="A0A6J0BLH9"/>
<dbReference type="FunFam" id="2.60.40.10:FF:000199">
    <property type="entry name" value="next to BRCA1 gene 1 protein-like"/>
    <property type="match status" value="1"/>
</dbReference>
<dbReference type="InterPro" id="IPR013783">
    <property type="entry name" value="Ig-like_fold"/>
</dbReference>
<keyword evidence="3" id="KW-0863">Zinc-finger</keyword>
<evidence type="ECO:0000259" key="6">
    <source>
        <dbReference type="Pfam" id="PF16158"/>
    </source>
</evidence>
<evidence type="ECO:0000256" key="3">
    <source>
        <dbReference type="ARBA" id="ARBA00022771"/>
    </source>
</evidence>
<dbReference type="GO" id="GO:0016236">
    <property type="term" value="P:macroautophagy"/>
    <property type="evidence" value="ECO:0007669"/>
    <property type="project" value="TreeGrafter"/>
</dbReference>
<name>A0A6J0BLH9_NEOLC</name>
<evidence type="ECO:0000313" key="7">
    <source>
        <dbReference type="Proteomes" id="UP000829291"/>
    </source>
</evidence>
<evidence type="ECO:0000313" key="8">
    <source>
        <dbReference type="RefSeq" id="XP_015515529.1"/>
    </source>
</evidence>
<evidence type="ECO:0000256" key="2">
    <source>
        <dbReference type="ARBA" id="ARBA00022723"/>
    </source>
</evidence>
<dbReference type="Pfam" id="PF14555">
    <property type="entry name" value="UBA_4"/>
    <property type="match status" value="1"/>
</dbReference>
<organism evidence="8">
    <name type="scientific">Neodiprion lecontei</name>
    <name type="common">Redheaded pine sawfly</name>
    <dbReference type="NCBI Taxonomy" id="441921"/>
    <lineage>
        <taxon>Eukaryota</taxon>
        <taxon>Metazoa</taxon>
        <taxon>Ecdysozoa</taxon>
        <taxon>Arthropoda</taxon>
        <taxon>Hexapoda</taxon>
        <taxon>Insecta</taxon>
        <taxon>Pterygota</taxon>
        <taxon>Neoptera</taxon>
        <taxon>Endopterygota</taxon>
        <taxon>Hymenoptera</taxon>
        <taxon>Tenthredinoidea</taxon>
        <taxon>Diprionidae</taxon>
        <taxon>Diprioninae</taxon>
        <taxon>Neodiprion</taxon>
    </lineage>
</organism>
<dbReference type="InterPro" id="IPR009060">
    <property type="entry name" value="UBA-like_sf"/>
</dbReference>
<dbReference type="PANTHER" id="PTHR20930:SF0">
    <property type="entry name" value="PROTEIN ILRUN"/>
    <property type="match status" value="1"/>
</dbReference>
<proteinExistence type="predicted"/>
<dbReference type="GO" id="GO:0008270">
    <property type="term" value="F:zinc ion binding"/>
    <property type="evidence" value="ECO:0007669"/>
    <property type="project" value="UniProtKB-KW"/>
</dbReference>
<reference evidence="8" key="1">
    <citation type="submission" date="2025-08" db="UniProtKB">
        <authorList>
            <consortium name="RefSeq"/>
        </authorList>
    </citation>
    <scope>IDENTIFICATION</scope>
    <source>
        <tissue evidence="8">Thorax and Abdomen</tissue>
    </source>
</reference>
<dbReference type="CDD" id="cd14947">
    <property type="entry name" value="NBR1_like"/>
    <property type="match status" value="1"/>
</dbReference>
<protein>
    <submittedName>
        <fullName evidence="8">Protein ILRUN</fullName>
    </submittedName>
</protein>
<dbReference type="GO" id="GO:0043130">
    <property type="term" value="F:ubiquitin binding"/>
    <property type="evidence" value="ECO:0007669"/>
    <property type="project" value="TreeGrafter"/>
</dbReference>
<comment type="subcellular location">
    <subcellularLocation>
        <location evidence="1">Cytoplasmic vesicle</location>
        <location evidence="1">Autophagosome</location>
    </subcellularLocation>
</comment>
<dbReference type="PANTHER" id="PTHR20930">
    <property type="entry name" value="OVARIAN CARCINOMA ANTIGEN CA125-RELATED"/>
    <property type="match status" value="1"/>
</dbReference>
<sequence length="204" mass="22363">MDVDNEFDQNLLQQFSCLGTTDKDDLVKQLQRLLAGSHLNEATAAFFLDMNNWNLQAAICSYFDFESPFKLPSMGLICDSTIGEGESVPPNTKFRKSWQVQNTGTEAWPEGVYLQHTGGVKMGDSSPVAVPCVAPKTILELSVELVSPAEPGVYQSKWRMATSTGSYFGDVIWVIITVCEGGTLAVTQQLHQLSTSQANDVQMC</sequence>
<dbReference type="InterPro" id="IPR032350">
    <property type="entry name" value="Nbr1_FW"/>
</dbReference>
<dbReference type="GO" id="GO:0031410">
    <property type="term" value="C:cytoplasmic vesicle"/>
    <property type="evidence" value="ECO:0007669"/>
    <property type="project" value="UniProtKB-KW"/>
</dbReference>
<gene>
    <name evidence="8" type="primary">LOC107221146</name>
</gene>
<dbReference type="SUPFAM" id="SSF46934">
    <property type="entry name" value="UBA-like"/>
    <property type="match status" value="1"/>
</dbReference>